<sequence>MQHRLPSPSRLAVVCAALLAGACIRTRTDPVTGKIDVDVESPTKKGEDWKAGIAGTSGYGSITGQGRAAVLNGQSTITINLNGLTPNATHSWRVFEGKCGGAGPMFGSAGAYPDFTVSGTGTAQASAKLSMALDEAKTYNVRIYATPGDMNTVAACGDLSDSA</sequence>
<dbReference type="EMBL" id="BRXS01000003">
    <property type="protein sequence ID" value="GLC25429.1"/>
    <property type="molecule type" value="Genomic_DNA"/>
</dbReference>
<organism evidence="1 2">
    <name type="scientific">Roseisolibacter agri</name>
    <dbReference type="NCBI Taxonomy" id="2014610"/>
    <lineage>
        <taxon>Bacteria</taxon>
        <taxon>Pseudomonadati</taxon>
        <taxon>Gemmatimonadota</taxon>
        <taxon>Gemmatimonadia</taxon>
        <taxon>Gemmatimonadales</taxon>
        <taxon>Gemmatimonadaceae</taxon>
        <taxon>Roseisolibacter</taxon>
    </lineage>
</organism>
<name>A0AA37Q2K8_9BACT</name>
<gene>
    <name evidence="1" type="ORF">rosag_19420</name>
</gene>
<proteinExistence type="predicted"/>
<evidence type="ECO:0000313" key="1">
    <source>
        <dbReference type="EMBL" id="GLC25429.1"/>
    </source>
</evidence>
<keyword evidence="2" id="KW-1185">Reference proteome</keyword>
<reference evidence="1" key="1">
    <citation type="submission" date="2022-08" db="EMBL/GenBank/DDBJ databases">
        <title>Draft genome sequencing of Roseisolibacter agri AW1220.</title>
        <authorList>
            <person name="Tobiishi Y."/>
            <person name="Tonouchi A."/>
        </authorList>
    </citation>
    <scope>NUCLEOTIDE SEQUENCE</scope>
    <source>
        <strain evidence="1">AW1220</strain>
    </source>
</reference>
<dbReference type="AlphaFoldDB" id="A0AA37Q2K8"/>
<dbReference type="Proteomes" id="UP001161325">
    <property type="component" value="Unassembled WGS sequence"/>
</dbReference>
<protein>
    <submittedName>
        <fullName evidence="1">Uncharacterized protein</fullName>
    </submittedName>
</protein>
<dbReference type="PROSITE" id="PS51257">
    <property type="entry name" value="PROKAR_LIPOPROTEIN"/>
    <property type="match status" value="1"/>
</dbReference>
<accession>A0AA37Q2K8</accession>
<evidence type="ECO:0000313" key="2">
    <source>
        <dbReference type="Proteomes" id="UP001161325"/>
    </source>
</evidence>
<dbReference type="RefSeq" id="WP_284349884.1">
    <property type="nucleotide sequence ID" value="NZ_BRXS01000003.1"/>
</dbReference>
<comment type="caution">
    <text evidence="1">The sequence shown here is derived from an EMBL/GenBank/DDBJ whole genome shotgun (WGS) entry which is preliminary data.</text>
</comment>